<dbReference type="NCBIfam" id="TIGR00525">
    <property type="entry name" value="folB"/>
    <property type="match status" value="1"/>
</dbReference>
<dbReference type="GO" id="GO:0046654">
    <property type="term" value="P:tetrahydrofolate biosynthetic process"/>
    <property type="evidence" value="ECO:0007669"/>
    <property type="project" value="UniProtKB-UniRule"/>
</dbReference>
<sequence>MTTGDSITLTGLRVRAHHGVYEFERENGQDFLVDVTVGLDLQKASASDDVTQTIHYGELAERITAAVASDPVRLIETVAERVADLVLSYPAAQSVRVTIHKPDAPIAVPFDDVAVSVLRYAATSPRRAARS</sequence>
<dbReference type="GO" id="GO:0046656">
    <property type="term" value="P:folic acid biosynthetic process"/>
    <property type="evidence" value="ECO:0007669"/>
    <property type="project" value="UniProtKB-UniRule"/>
</dbReference>
<dbReference type="UniPathway" id="UPA00077">
    <property type="reaction ID" value="UER00154"/>
</dbReference>
<dbReference type="InterPro" id="IPR043133">
    <property type="entry name" value="GTP-CH-I_C/QueF"/>
</dbReference>
<proteinExistence type="inferred from homology"/>
<keyword evidence="4 6" id="KW-0289">Folate biosynthesis</keyword>
<evidence type="ECO:0000256" key="4">
    <source>
        <dbReference type="ARBA" id="ARBA00022909"/>
    </source>
</evidence>
<dbReference type="OrthoDB" id="3212934at2"/>
<comment type="catalytic activity">
    <reaction evidence="1 6">
        <text>7,8-dihydroneopterin = 6-hydroxymethyl-7,8-dihydropterin + glycolaldehyde</text>
        <dbReference type="Rhea" id="RHEA:10540"/>
        <dbReference type="ChEBI" id="CHEBI:17001"/>
        <dbReference type="ChEBI" id="CHEBI:17071"/>
        <dbReference type="ChEBI" id="CHEBI:44841"/>
        <dbReference type="EC" id="4.1.2.25"/>
    </reaction>
</comment>
<keyword evidence="8" id="KW-0808">Transferase</keyword>
<keyword evidence="5 6" id="KW-0456">Lyase</keyword>
<dbReference type="CDD" id="cd00534">
    <property type="entry name" value="DHNA_DHNTPE"/>
    <property type="match status" value="1"/>
</dbReference>
<dbReference type="InterPro" id="IPR006157">
    <property type="entry name" value="FolB_dom"/>
</dbReference>
<dbReference type="InterPro" id="IPR006156">
    <property type="entry name" value="Dihydroneopterin_aldolase"/>
</dbReference>
<evidence type="ECO:0000256" key="2">
    <source>
        <dbReference type="ARBA" id="ARBA00005013"/>
    </source>
</evidence>
<evidence type="ECO:0000256" key="5">
    <source>
        <dbReference type="ARBA" id="ARBA00023239"/>
    </source>
</evidence>
<keyword evidence="9" id="KW-1185">Reference proteome</keyword>
<comment type="pathway">
    <text evidence="2 6">Cofactor biosynthesis; tetrahydrofolate biosynthesis; 2-amino-4-hydroxy-6-hydroxymethyl-7,8-dihydropteridine diphosphate from 7,8-dihydroneopterin triphosphate: step 3/4.</text>
</comment>
<dbReference type="EC" id="4.1.2.25" evidence="6"/>
<dbReference type="SUPFAM" id="SSF55620">
    <property type="entry name" value="Tetrahydrobiopterin biosynthesis enzymes-like"/>
    <property type="match status" value="1"/>
</dbReference>
<evidence type="ECO:0000256" key="3">
    <source>
        <dbReference type="ARBA" id="ARBA00005708"/>
    </source>
</evidence>
<name>A0A1I5B9C2_9MICO</name>
<dbReference type="EMBL" id="FOVM01000004">
    <property type="protein sequence ID" value="SFN71312.1"/>
    <property type="molecule type" value="Genomic_DNA"/>
</dbReference>
<evidence type="ECO:0000256" key="1">
    <source>
        <dbReference type="ARBA" id="ARBA00001353"/>
    </source>
</evidence>
<reference evidence="9" key="1">
    <citation type="submission" date="2016-10" db="EMBL/GenBank/DDBJ databases">
        <authorList>
            <person name="Varghese N."/>
            <person name="Submissions S."/>
        </authorList>
    </citation>
    <scope>NUCLEOTIDE SEQUENCE [LARGE SCALE GENOMIC DNA]</scope>
    <source>
        <strain evidence="9">CGMCC 1.11101</strain>
    </source>
</reference>
<dbReference type="Proteomes" id="UP000198867">
    <property type="component" value="Unassembled WGS sequence"/>
</dbReference>
<evidence type="ECO:0000256" key="6">
    <source>
        <dbReference type="RuleBase" id="RU362079"/>
    </source>
</evidence>
<accession>A0A1I5B9C2</accession>
<feature type="domain" description="Dihydroneopterin aldolase/epimerase" evidence="7">
    <location>
        <begin position="7"/>
        <end position="119"/>
    </location>
</feature>
<dbReference type="GO" id="GO:0016301">
    <property type="term" value="F:kinase activity"/>
    <property type="evidence" value="ECO:0007669"/>
    <property type="project" value="UniProtKB-KW"/>
</dbReference>
<dbReference type="PANTHER" id="PTHR42844:SF1">
    <property type="entry name" value="DIHYDRONEOPTERIN ALDOLASE 1-RELATED"/>
    <property type="match status" value="1"/>
</dbReference>
<dbReference type="Pfam" id="PF02152">
    <property type="entry name" value="FolB"/>
    <property type="match status" value="1"/>
</dbReference>
<keyword evidence="8" id="KW-0418">Kinase</keyword>
<organism evidence="8 9">
    <name type="scientific">Mycetocola miduiensis</name>
    <dbReference type="NCBI Taxonomy" id="995034"/>
    <lineage>
        <taxon>Bacteria</taxon>
        <taxon>Bacillati</taxon>
        <taxon>Actinomycetota</taxon>
        <taxon>Actinomycetes</taxon>
        <taxon>Micrococcales</taxon>
        <taxon>Microbacteriaceae</taxon>
        <taxon>Mycetocola</taxon>
    </lineage>
</organism>
<comment type="similarity">
    <text evidence="3 6">Belongs to the DHNA family.</text>
</comment>
<evidence type="ECO:0000259" key="7">
    <source>
        <dbReference type="SMART" id="SM00905"/>
    </source>
</evidence>
<dbReference type="AlphaFoldDB" id="A0A1I5B9C2"/>
<dbReference type="NCBIfam" id="TIGR00526">
    <property type="entry name" value="folB_dom"/>
    <property type="match status" value="1"/>
</dbReference>
<gene>
    <name evidence="8" type="ORF">SAMN05216219_1826</name>
</gene>
<comment type="function">
    <text evidence="6">Catalyzes the conversion of 7,8-dihydroneopterin to 6-hydroxymethyl-7,8-dihydropterin.</text>
</comment>
<dbReference type="PANTHER" id="PTHR42844">
    <property type="entry name" value="DIHYDRONEOPTERIN ALDOLASE 1-RELATED"/>
    <property type="match status" value="1"/>
</dbReference>
<dbReference type="SMART" id="SM00905">
    <property type="entry name" value="FolB"/>
    <property type="match status" value="1"/>
</dbReference>
<dbReference type="Gene3D" id="3.30.1130.10">
    <property type="match status" value="1"/>
</dbReference>
<dbReference type="GO" id="GO:0005737">
    <property type="term" value="C:cytoplasm"/>
    <property type="evidence" value="ECO:0007669"/>
    <property type="project" value="TreeGrafter"/>
</dbReference>
<evidence type="ECO:0000313" key="8">
    <source>
        <dbReference type="EMBL" id="SFN71312.1"/>
    </source>
</evidence>
<dbReference type="FunFam" id="3.30.1130.10:FF:000003">
    <property type="entry name" value="7,8-dihydroneopterin aldolase"/>
    <property type="match status" value="1"/>
</dbReference>
<evidence type="ECO:0000313" key="9">
    <source>
        <dbReference type="Proteomes" id="UP000198867"/>
    </source>
</evidence>
<dbReference type="GO" id="GO:0004150">
    <property type="term" value="F:dihydroneopterin aldolase activity"/>
    <property type="evidence" value="ECO:0007669"/>
    <property type="project" value="UniProtKB-UniRule"/>
</dbReference>
<dbReference type="RefSeq" id="WP_090710705.1">
    <property type="nucleotide sequence ID" value="NZ_FOVM01000004.1"/>
</dbReference>
<dbReference type="STRING" id="995034.SAMN05216219_1826"/>
<protein>
    <recommendedName>
        <fullName evidence="6">7,8-dihydroneopterin aldolase</fullName>
        <ecNumber evidence="6">4.1.2.25</ecNumber>
    </recommendedName>
</protein>